<comment type="caution">
    <text evidence="1">The sequence shown here is derived from an EMBL/GenBank/DDBJ whole genome shotgun (WGS) entry which is preliminary data.</text>
</comment>
<gene>
    <name evidence="1" type="ORF">DHETER_LOCUS492</name>
</gene>
<accession>A0ACA9K0E5</accession>
<dbReference type="Proteomes" id="UP000789702">
    <property type="component" value="Unassembled WGS sequence"/>
</dbReference>
<evidence type="ECO:0000313" key="1">
    <source>
        <dbReference type="EMBL" id="CAG8444757.1"/>
    </source>
</evidence>
<protein>
    <submittedName>
        <fullName evidence="1">2801_t:CDS:1</fullName>
    </submittedName>
</protein>
<evidence type="ECO:0000313" key="2">
    <source>
        <dbReference type="Proteomes" id="UP000789702"/>
    </source>
</evidence>
<dbReference type="EMBL" id="CAJVPU010000246">
    <property type="protein sequence ID" value="CAG8444757.1"/>
    <property type="molecule type" value="Genomic_DNA"/>
</dbReference>
<reference evidence="1" key="1">
    <citation type="submission" date="2021-06" db="EMBL/GenBank/DDBJ databases">
        <authorList>
            <person name="Kallberg Y."/>
            <person name="Tangrot J."/>
            <person name="Rosling A."/>
        </authorList>
    </citation>
    <scope>NUCLEOTIDE SEQUENCE</scope>
    <source>
        <strain evidence="1">IL203A</strain>
    </source>
</reference>
<sequence>MSSANNDIGINDDNNENIIDKIRWFYNNLEGLLKQNNHALNSGVQKFVEIYKQHRSAQNTYGGKRIRVQVTATSRRRVSLSHELRKVHQGSPRKNTQTNDTETTQKLNRSIMPAQKRHPKKRSYNLNWALKENRPNAVK</sequence>
<name>A0ACA9K0E5_9GLOM</name>
<organism evidence="1 2">
    <name type="scientific">Dentiscutata heterogama</name>
    <dbReference type="NCBI Taxonomy" id="1316150"/>
    <lineage>
        <taxon>Eukaryota</taxon>
        <taxon>Fungi</taxon>
        <taxon>Fungi incertae sedis</taxon>
        <taxon>Mucoromycota</taxon>
        <taxon>Glomeromycotina</taxon>
        <taxon>Glomeromycetes</taxon>
        <taxon>Diversisporales</taxon>
        <taxon>Gigasporaceae</taxon>
        <taxon>Dentiscutata</taxon>
    </lineage>
</organism>
<keyword evidence="2" id="KW-1185">Reference proteome</keyword>
<proteinExistence type="predicted"/>